<evidence type="ECO:0000313" key="2">
    <source>
        <dbReference type="Proteomes" id="UP001060085"/>
    </source>
</evidence>
<sequence length="133" mass="15290">MQLKIGPITRAQTKRLKIQEDNDMGLKVKKRLPSYSLFVQLARITQENNWKLKLAKYLNKRPYHPTPTVAGRLLPVELLEDIHLPPTVGHPTVAGFIMSTESQLPTQSHQERTSNPIRMNLNETLRPMQQSIE</sequence>
<comment type="caution">
    <text evidence="1">The sequence shown here is derived from an EMBL/GenBank/DDBJ whole genome shotgun (WGS) entry which is preliminary data.</text>
</comment>
<keyword evidence="2" id="KW-1185">Reference proteome</keyword>
<dbReference type="Proteomes" id="UP001060085">
    <property type="component" value="Linkage Group LG01"/>
</dbReference>
<gene>
    <name evidence="1" type="ORF">M9H77_03426</name>
</gene>
<dbReference type="EMBL" id="CM044701">
    <property type="protein sequence ID" value="KAI5682198.1"/>
    <property type="molecule type" value="Genomic_DNA"/>
</dbReference>
<name>A0ACC0CBP8_CATRO</name>
<proteinExistence type="predicted"/>
<accession>A0ACC0CBP8</accession>
<evidence type="ECO:0000313" key="1">
    <source>
        <dbReference type="EMBL" id="KAI5682198.1"/>
    </source>
</evidence>
<protein>
    <submittedName>
        <fullName evidence="1">Uncharacterized protein</fullName>
    </submittedName>
</protein>
<reference evidence="2" key="1">
    <citation type="journal article" date="2023" name="Nat. Plants">
        <title>Single-cell RNA sequencing provides a high-resolution roadmap for understanding the multicellular compartmentation of specialized metabolism.</title>
        <authorList>
            <person name="Sun S."/>
            <person name="Shen X."/>
            <person name="Li Y."/>
            <person name="Li Y."/>
            <person name="Wang S."/>
            <person name="Li R."/>
            <person name="Zhang H."/>
            <person name="Shen G."/>
            <person name="Guo B."/>
            <person name="Wei J."/>
            <person name="Xu J."/>
            <person name="St-Pierre B."/>
            <person name="Chen S."/>
            <person name="Sun C."/>
        </authorList>
    </citation>
    <scope>NUCLEOTIDE SEQUENCE [LARGE SCALE GENOMIC DNA]</scope>
</reference>
<organism evidence="1 2">
    <name type="scientific">Catharanthus roseus</name>
    <name type="common">Madagascar periwinkle</name>
    <name type="synonym">Vinca rosea</name>
    <dbReference type="NCBI Taxonomy" id="4058"/>
    <lineage>
        <taxon>Eukaryota</taxon>
        <taxon>Viridiplantae</taxon>
        <taxon>Streptophyta</taxon>
        <taxon>Embryophyta</taxon>
        <taxon>Tracheophyta</taxon>
        <taxon>Spermatophyta</taxon>
        <taxon>Magnoliopsida</taxon>
        <taxon>eudicotyledons</taxon>
        <taxon>Gunneridae</taxon>
        <taxon>Pentapetalae</taxon>
        <taxon>asterids</taxon>
        <taxon>lamiids</taxon>
        <taxon>Gentianales</taxon>
        <taxon>Apocynaceae</taxon>
        <taxon>Rauvolfioideae</taxon>
        <taxon>Vinceae</taxon>
        <taxon>Catharanthinae</taxon>
        <taxon>Catharanthus</taxon>
    </lineage>
</organism>